<dbReference type="Proteomes" id="UP000006695">
    <property type="component" value="Chromosome"/>
</dbReference>
<evidence type="ECO:0000313" key="1">
    <source>
        <dbReference type="EMBL" id="ABQ25411.1"/>
    </source>
</evidence>
<gene>
    <name evidence="1" type="ordered locus">Gura_1207</name>
</gene>
<organism evidence="1 2">
    <name type="scientific">Geotalea uraniireducens (strain Rf4)</name>
    <name type="common">Geobacter uraniireducens</name>
    <dbReference type="NCBI Taxonomy" id="351605"/>
    <lineage>
        <taxon>Bacteria</taxon>
        <taxon>Pseudomonadati</taxon>
        <taxon>Thermodesulfobacteriota</taxon>
        <taxon>Desulfuromonadia</taxon>
        <taxon>Geobacterales</taxon>
        <taxon>Geobacteraceae</taxon>
        <taxon>Geotalea</taxon>
    </lineage>
</organism>
<dbReference type="InterPro" id="IPR011047">
    <property type="entry name" value="Quinoprotein_ADH-like_sf"/>
</dbReference>
<name>A5GAI2_GEOUR</name>
<proteinExistence type="predicted"/>
<dbReference type="RefSeq" id="WP_011938133.1">
    <property type="nucleotide sequence ID" value="NC_009483.1"/>
</dbReference>
<dbReference type="EMBL" id="CP000698">
    <property type="protein sequence ID" value="ABQ25411.1"/>
    <property type="molecule type" value="Genomic_DNA"/>
</dbReference>
<sequence>MKTTKLSTLTLVIMTLVILVVAGCSGSGGSGSGGTLSPGDNTTSSAFLLYQGSIGAVDPANPASPVSVESGITNKVTSIFHGTYDPVARKVSDIQTRTVVYVKGGQLFKVSALKGAATPIPVQLTNETSADTIVGTPSAIADFADHNNAQFIYLTAGGAWKMIKVGMSATDTPIPAKQPLKHVYDKSNGALAGWLAIDGSAVKRFDANFSAGSAATVATFADKAEAVGFTIDIIFLKIDGNLYAYNTANGAISSVLYTFTATTAGDLKATRDGINMYFVDGGKLLSVSLSGTALAEQIGAETGTIVQLAYTDHKVVYVLNDAGQYKIRTTGKNGVVSGTPPVDLATAANGEILIFIGAKGTLAYFDRVSGNGVTTAGTIREDGSGRNETPNAFWVGGSFLNIFDTMSEVIPQYFIRAAGITSIVDFRGGQLESFDAATGNRLAVLGTVPQDIHMAGVFAGVCGSKILLEGRTITSLDTFVSDVFYADLTKGGSLTRVTSTPLVSEHVVPLFN</sequence>
<dbReference type="PROSITE" id="PS51257">
    <property type="entry name" value="PROKAR_LIPOPROTEIN"/>
    <property type="match status" value="1"/>
</dbReference>
<reference evidence="1 2" key="1">
    <citation type="submission" date="2007-05" db="EMBL/GenBank/DDBJ databases">
        <title>Complete sequence of Geobacter uraniireducens Rf4.</title>
        <authorList>
            <consortium name="US DOE Joint Genome Institute"/>
            <person name="Copeland A."/>
            <person name="Lucas S."/>
            <person name="Lapidus A."/>
            <person name="Barry K."/>
            <person name="Detter J.C."/>
            <person name="Glavina del Rio T."/>
            <person name="Hammon N."/>
            <person name="Israni S."/>
            <person name="Dalin E."/>
            <person name="Tice H."/>
            <person name="Pitluck S."/>
            <person name="Chertkov O."/>
            <person name="Brettin T."/>
            <person name="Bruce D."/>
            <person name="Han C."/>
            <person name="Schmutz J."/>
            <person name="Larimer F."/>
            <person name="Land M."/>
            <person name="Hauser L."/>
            <person name="Kyrpides N."/>
            <person name="Mikhailova N."/>
            <person name="Shelobolina E."/>
            <person name="Aklujkar M."/>
            <person name="Lovley D."/>
            <person name="Richardson P."/>
        </authorList>
    </citation>
    <scope>NUCLEOTIDE SEQUENCE [LARGE SCALE GENOMIC DNA]</scope>
    <source>
        <strain evidence="1 2">Rf4</strain>
    </source>
</reference>
<dbReference type="SUPFAM" id="SSF50998">
    <property type="entry name" value="Quinoprotein alcohol dehydrogenase-like"/>
    <property type="match status" value="1"/>
</dbReference>
<accession>A5GAI2</accession>
<protein>
    <submittedName>
        <fullName evidence="1">Uncharacterized protein</fullName>
    </submittedName>
</protein>
<evidence type="ECO:0000313" key="2">
    <source>
        <dbReference type="Proteomes" id="UP000006695"/>
    </source>
</evidence>
<dbReference type="AlphaFoldDB" id="A5GAI2"/>
<dbReference type="KEGG" id="gur:Gura_1207"/>
<dbReference type="OrthoDB" id="10005097at2"/>
<dbReference type="HOGENOM" id="CLU_525574_0_0_7"/>
<keyword evidence="2" id="KW-1185">Reference proteome</keyword>